<accession>A0A9P6QD38</accession>
<evidence type="ECO:0000313" key="2">
    <source>
        <dbReference type="Proteomes" id="UP000726737"/>
    </source>
</evidence>
<name>A0A9P6QD38_9FUNG</name>
<gene>
    <name evidence="1" type="ORF">BG011_009013</name>
</gene>
<dbReference type="OrthoDB" id="2413203at2759"/>
<keyword evidence="2" id="KW-1185">Reference proteome</keyword>
<comment type="caution">
    <text evidence="1">The sequence shown here is derived from an EMBL/GenBank/DDBJ whole genome shotgun (WGS) entry which is preliminary data.</text>
</comment>
<sequence>MEQVPQLNQLCLITAMMLRSHRVDLKRMEALSKLARLALGSQLEDPNESLIMRVKTMEAEEKHESLLEEFFKDNISKKLPPVWRRYLLSTVLARGDLLHGTFLAIANALYRPRDPCEMMLEIPSPVRQFLRSIAFESGHEVDAYLCSSAFEDIMRMISEARAKMSSEQDKEKVVTFVSKFCMTIAHVLCYEAAWTAGLLTPTPKDWGKVWDNYNFILAHESPAPEDNDHQLFLTENQAMAQISERMDAGEIASYLNFEKDHLEPLARALLMLTFGVKACERGQYDSASSFLQVAADYIEQEHQTTTAAYLCIAFQHKKYTAISRIGILAQEHEQRREKRILARLEQKAYGYMYTSTGTTVGVEQSNYNDDTRIQIDGEINPSPGQDVIMEPKEEVVNEEVKAAEICDHLNNYLIEFGNLESGLQGTHRAIMMMGGGLRVDFKDTLSTSCLDALTSSDVGQLKLTKMAALDLIQGLLITADVMAGSLEADFSPILKLFKRVRLQGVVDVFAALVAGAISLVLGENERLTLSEFGYYALFTTSMPASVASWTDPRVKIIVIVDGGPLGNTTNVSPLAGSRLSRLLIDLLEQQIQIHTESVTTRIKVEARARAQRDQDPVSWVNASEAGAGVGAGVGEGEGAGEGTGTGTGTGTGSLFSSKAYAHIARHSLCLTDLYHLEGQYQDVLASFLNACMVTSKCFVDLDRMNRRTWTTYTHDSAASLSPITSQQTVIVPSQPGGMIVPSGDVPSLSSFPVLSPVPTMTLGGFGGINGVNGEGHSPPAGAVSLGMNPQSPEYNGNSDSSSINNFGLSGIQGLGPTGGPPQPIPQSLFPQQSVSSSFVLRAIDSCLHLNEPLASAALQQFLFKMDYNQVFAAIRRAHEQGMLAFSPAISPVTPTPLPLPILSNNAPQSTVKASGGHDNVIAATLMPRVQSAEFVFTPGMKGIDRAAAARRIKTTAGKSSISNQMFLDSVFDVTMLELVCGLYKQSKDEQGLMRIQTRIQSNRMALDARQTFKEQVRALAQYDLLTCLWSKYARVG</sequence>
<organism evidence="1 2">
    <name type="scientific">Mortierella polycephala</name>
    <dbReference type="NCBI Taxonomy" id="41804"/>
    <lineage>
        <taxon>Eukaryota</taxon>
        <taxon>Fungi</taxon>
        <taxon>Fungi incertae sedis</taxon>
        <taxon>Mucoromycota</taxon>
        <taxon>Mortierellomycotina</taxon>
        <taxon>Mortierellomycetes</taxon>
        <taxon>Mortierellales</taxon>
        <taxon>Mortierellaceae</taxon>
        <taxon>Mortierella</taxon>
    </lineage>
</organism>
<dbReference type="Proteomes" id="UP000726737">
    <property type="component" value="Unassembled WGS sequence"/>
</dbReference>
<proteinExistence type="predicted"/>
<protein>
    <submittedName>
        <fullName evidence="1">Uncharacterized protein</fullName>
    </submittedName>
</protein>
<reference evidence="1" key="1">
    <citation type="journal article" date="2020" name="Fungal Divers.">
        <title>Resolving the Mortierellaceae phylogeny through synthesis of multi-gene phylogenetics and phylogenomics.</title>
        <authorList>
            <person name="Vandepol N."/>
            <person name="Liber J."/>
            <person name="Desiro A."/>
            <person name="Na H."/>
            <person name="Kennedy M."/>
            <person name="Barry K."/>
            <person name="Grigoriev I.V."/>
            <person name="Miller A.N."/>
            <person name="O'Donnell K."/>
            <person name="Stajich J.E."/>
            <person name="Bonito G."/>
        </authorList>
    </citation>
    <scope>NUCLEOTIDE SEQUENCE</scope>
    <source>
        <strain evidence="1">KOD948</strain>
    </source>
</reference>
<dbReference type="AlphaFoldDB" id="A0A9P6QD38"/>
<dbReference type="EMBL" id="JAAAJA010000078">
    <property type="protein sequence ID" value="KAG0263284.1"/>
    <property type="molecule type" value="Genomic_DNA"/>
</dbReference>
<evidence type="ECO:0000313" key="1">
    <source>
        <dbReference type="EMBL" id="KAG0263284.1"/>
    </source>
</evidence>